<reference evidence="1 2" key="1">
    <citation type="submission" date="2024-01" db="EMBL/GenBank/DDBJ databases">
        <title>The genomes of 5 underutilized Papilionoideae crops provide insights into root nodulation and disease resistanc.</title>
        <authorList>
            <person name="Jiang F."/>
        </authorList>
    </citation>
    <scope>NUCLEOTIDE SEQUENCE [LARGE SCALE GENOMIC DNA]</scope>
    <source>
        <strain evidence="1">DUOXIRENSHENG_FW03</strain>
        <tissue evidence="1">Leaves</tissue>
    </source>
</reference>
<evidence type="ECO:0000313" key="2">
    <source>
        <dbReference type="Proteomes" id="UP001386955"/>
    </source>
</evidence>
<comment type="caution">
    <text evidence="1">The sequence shown here is derived from an EMBL/GenBank/DDBJ whole genome shotgun (WGS) entry which is preliminary data.</text>
</comment>
<organism evidence="1 2">
    <name type="scientific">Psophocarpus tetragonolobus</name>
    <name type="common">Winged bean</name>
    <name type="synonym">Dolichos tetragonolobus</name>
    <dbReference type="NCBI Taxonomy" id="3891"/>
    <lineage>
        <taxon>Eukaryota</taxon>
        <taxon>Viridiplantae</taxon>
        <taxon>Streptophyta</taxon>
        <taxon>Embryophyta</taxon>
        <taxon>Tracheophyta</taxon>
        <taxon>Spermatophyta</taxon>
        <taxon>Magnoliopsida</taxon>
        <taxon>eudicotyledons</taxon>
        <taxon>Gunneridae</taxon>
        <taxon>Pentapetalae</taxon>
        <taxon>rosids</taxon>
        <taxon>fabids</taxon>
        <taxon>Fabales</taxon>
        <taxon>Fabaceae</taxon>
        <taxon>Papilionoideae</taxon>
        <taxon>50 kb inversion clade</taxon>
        <taxon>NPAAA clade</taxon>
        <taxon>indigoferoid/millettioid clade</taxon>
        <taxon>Phaseoleae</taxon>
        <taxon>Psophocarpus</taxon>
    </lineage>
</organism>
<dbReference type="AlphaFoldDB" id="A0AAN9SKA2"/>
<keyword evidence="2" id="KW-1185">Reference proteome</keyword>
<dbReference type="EMBL" id="JAYMYS010000003">
    <property type="protein sequence ID" value="KAK7399387.1"/>
    <property type="molecule type" value="Genomic_DNA"/>
</dbReference>
<proteinExistence type="predicted"/>
<sequence>MGFFIFFDFNEVGPHFVVFSVWKSNDDLHTAGGRSVVTATQQPSTKRRRLEKLRRSRAIVDSIPRCRTIKRISSSCLCSRNWKS</sequence>
<protein>
    <submittedName>
        <fullName evidence="1">Uncharacterized protein</fullName>
    </submittedName>
</protein>
<gene>
    <name evidence="1" type="ORF">VNO78_10569</name>
</gene>
<evidence type="ECO:0000313" key="1">
    <source>
        <dbReference type="EMBL" id="KAK7399387.1"/>
    </source>
</evidence>
<accession>A0AAN9SKA2</accession>
<dbReference type="Proteomes" id="UP001386955">
    <property type="component" value="Unassembled WGS sequence"/>
</dbReference>
<name>A0AAN9SKA2_PSOTE</name>